<dbReference type="PANTHER" id="PTHR45913:SF19">
    <property type="entry name" value="LOW QUALITY PROTEIN: ZINC FINGER BED DOMAIN-CONTAINING PROTEIN 5-LIKE"/>
    <property type="match status" value="1"/>
</dbReference>
<dbReference type="Pfam" id="PF05699">
    <property type="entry name" value="Dimer_Tnp_hAT"/>
    <property type="match status" value="1"/>
</dbReference>
<keyword evidence="1" id="KW-0812">Transmembrane</keyword>
<feature type="domain" description="HAT C-terminal dimerisation" evidence="2">
    <location>
        <begin position="324"/>
        <end position="397"/>
    </location>
</feature>
<dbReference type="PANTHER" id="PTHR45913">
    <property type="entry name" value="EPM2A-INTERACTING PROTEIN 1"/>
    <property type="match status" value="1"/>
</dbReference>
<dbReference type="EMBL" id="KQ422901">
    <property type="protein sequence ID" value="KOF74007.1"/>
    <property type="molecule type" value="Genomic_DNA"/>
</dbReference>
<gene>
    <name evidence="3" type="ORF">OCBIM_22036989mg</name>
</gene>
<sequence>MVVEASCEIVILIAKSKKSHNIGESPIKPSLLHAAELILGKGSANKLSQISLSNDTVKGRIDNLSQDTKDQILDQEILLFSPSIVQQQQLFFMMYQTSFRKTIFCGIHWQGLCTDGAPAMLGLQSGFITSVKEKKNPSVVGTHCILHHEALASRTLPTEMRNVLNMAIKVADFVKGGALNSRLFKLLCKDMESEHKALFFHTNLSLAYLVDIFEVLNALDLKLLGKNTNILMHHDLIRTFMAKLDLWKCQIQEGNTASSSCLDFAFIHGNLDSELKKQIITHLTDLKTEFIRYFPDIDESNPFQCEVTDVLDEVQEEFLELKFNSPAKEDFKELDLETFWIKYLPLYPLILHQAHWILAMFGSTYLCEAAFSTLIADKTKYRNRLNVERDLHCALFGIQPCIQDFVAKKRCQVSH</sequence>
<keyword evidence="1" id="KW-0472">Membrane</keyword>
<reference evidence="3" key="1">
    <citation type="submission" date="2015-07" db="EMBL/GenBank/DDBJ databases">
        <title>MeaNS - Measles Nucleotide Surveillance Program.</title>
        <authorList>
            <person name="Tran T."/>
            <person name="Druce J."/>
        </authorList>
    </citation>
    <scope>NUCLEOTIDE SEQUENCE</scope>
    <source>
        <strain evidence="3">UCB-OBI-ISO-001</strain>
        <tissue evidence="3">Gonad</tissue>
    </source>
</reference>
<dbReference type="GO" id="GO:0046983">
    <property type="term" value="F:protein dimerization activity"/>
    <property type="evidence" value="ECO:0007669"/>
    <property type="project" value="InterPro"/>
</dbReference>
<organism evidence="3">
    <name type="scientific">Octopus bimaculoides</name>
    <name type="common">California two-spotted octopus</name>
    <dbReference type="NCBI Taxonomy" id="37653"/>
    <lineage>
        <taxon>Eukaryota</taxon>
        <taxon>Metazoa</taxon>
        <taxon>Spiralia</taxon>
        <taxon>Lophotrochozoa</taxon>
        <taxon>Mollusca</taxon>
        <taxon>Cephalopoda</taxon>
        <taxon>Coleoidea</taxon>
        <taxon>Octopodiformes</taxon>
        <taxon>Octopoda</taxon>
        <taxon>Incirrata</taxon>
        <taxon>Octopodidae</taxon>
        <taxon>Octopus</taxon>
    </lineage>
</organism>
<feature type="transmembrane region" description="Helical" evidence="1">
    <location>
        <begin position="356"/>
        <end position="376"/>
    </location>
</feature>
<protein>
    <recommendedName>
        <fullName evidence="2">HAT C-terminal dimerisation domain-containing protein</fullName>
    </recommendedName>
</protein>
<dbReference type="STRING" id="37653.A0A0L8GAF4"/>
<accession>A0A0L8GAF4</accession>
<name>A0A0L8GAF4_OCTBM</name>
<dbReference type="InterPro" id="IPR008906">
    <property type="entry name" value="HATC_C_dom"/>
</dbReference>
<evidence type="ECO:0000256" key="1">
    <source>
        <dbReference type="SAM" id="Phobius"/>
    </source>
</evidence>
<keyword evidence="1" id="KW-1133">Transmembrane helix</keyword>
<evidence type="ECO:0000313" key="3">
    <source>
        <dbReference type="EMBL" id="KOF74007.1"/>
    </source>
</evidence>
<evidence type="ECO:0000259" key="2">
    <source>
        <dbReference type="Pfam" id="PF05699"/>
    </source>
</evidence>
<proteinExistence type="predicted"/>
<dbReference type="OrthoDB" id="6140090at2759"/>
<dbReference type="AlphaFoldDB" id="A0A0L8GAF4"/>